<dbReference type="InterPro" id="IPR016624">
    <property type="entry name" value="UCP014753"/>
</dbReference>
<dbReference type="Pfam" id="PF10022">
    <property type="entry name" value="DUF2264"/>
    <property type="match status" value="1"/>
</dbReference>
<sequence>MLRRFFLRQLGGASLLSTVSPLETLAAPSSDRAYWISILEKLSEPLLTALAEDQLKVRMPVESRRGQEADRRKYSYLEALGRLLAGIGPWLALDTDDEKTIRQRYFQLAQRGIQNAVNPQAKDYMNYSEGGQPLVDAAFLAQGLLRCPKLYQSLQPAVQQQLLVAFRKTRNIRPGFSNWLLFSAMIEVFFASIGEEYDKMRLDYALRQHEQWYKGDGIFGDGPDFHWDYYNSYVIQPFMVDILRFLPDKSYDFLRTRMDKIAPRYAAIQERLIASDGSFPVIGRSICYRAGAFHHLANTAFLRQLPSEIAPAQVRSALTAVLHKTLDSPKNYDSKGWLYIGLNGHQPDLGESYISTGSLFLTAMALLPLGLPATDAFWANPATDWTSRRIWEKGENLPTDHAVKA</sequence>
<accession>A0A2S7IN30</accession>
<organism evidence="2 3">
    <name type="scientific">Siphonobacter curvatus</name>
    <dbReference type="NCBI Taxonomy" id="2094562"/>
    <lineage>
        <taxon>Bacteria</taxon>
        <taxon>Pseudomonadati</taxon>
        <taxon>Bacteroidota</taxon>
        <taxon>Cytophagia</taxon>
        <taxon>Cytophagales</taxon>
        <taxon>Cytophagaceae</taxon>
        <taxon>Siphonobacter</taxon>
    </lineage>
</organism>
<dbReference type="PANTHER" id="PTHR35339">
    <property type="entry name" value="LINALOOL DEHYDRATASE_ISOMERASE DOMAIN-CONTAINING PROTEIN"/>
    <property type="match status" value="1"/>
</dbReference>
<keyword evidence="3" id="KW-1185">Reference proteome</keyword>
<feature type="domain" description="DUF2264" evidence="1">
    <location>
        <begin position="31"/>
        <end position="385"/>
    </location>
</feature>
<dbReference type="PIRSF" id="PIRSF014753">
    <property type="entry name" value="UCP014753"/>
    <property type="match status" value="1"/>
</dbReference>
<dbReference type="PANTHER" id="PTHR35339:SF3">
    <property type="entry name" value="DUF2264 DOMAIN-CONTAINING PROTEIN"/>
    <property type="match status" value="1"/>
</dbReference>
<comment type="caution">
    <text evidence="2">The sequence shown here is derived from an EMBL/GenBank/DDBJ whole genome shotgun (WGS) entry which is preliminary data.</text>
</comment>
<evidence type="ECO:0000313" key="3">
    <source>
        <dbReference type="Proteomes" id="UP000239590"/>
    </source>
</evidence>
<name>A0A2S7IN30_9BACT</name>
<dbReference type="AlphaFoldDB" id="A0A2S7IN30"/>
<dbReference type="RefSeq" id="WP_104710259.1">
    <property type="nucleotide sequence ID" value="NZ_PTRA01000001.1"/>
</dbReference>
<reference evidence="3" key="1">
    <citation type="submission" date="2018-02" db="EMBL/GenBank/DDBJ databases">
        <title>Genome sequencing of Solimonas sp. HR-BB.</title>
        <authorList>
            <person name="Lee Y."/>
            <person name="Jeon C.O."/>
        </authorList>
    </citation>
    <scope>NUCLEOTIDE SEQUENCE [LARGE SCALE GENOMIC DNA]</scope>
    <source>
        <strain evidence="3">HR-U</strain>
    </source>
</reference>
<proteinExistence type="predicted"/>
<gene>
    <name evidence="2" type="ORF">C5O19_05225</name>
</gene>
<evidence type="ECO:0000313" key="2">
    <source>
        <dbReference type="EMBL" id="PQA59059.1"/>
    </source>
</evidence>
<evidence type="ECO:0000259" key="1">
    <source>
        <dbReference type="Pfam" id="PF10022"/>
    </source>
</evidence>
<dbReference type="InterPro" id="IPR049349">
    <property type="entry name" value="DUF2264_N"/>
</dbReference>
<dbReference type="Proteomes" id="UP000239590">
    <property type="component" value="Unassembled WGS sequence"/>
</dbReference>
<protein>
    <recommendedName>
        <fullName evidence="1">DUF2264 domain-containing protein</fullName>
    </recommendedName>
</protein>
<dbReference type="OrthoDB" id="9813465at2"/>
<dbReference type="EMBL" id="PTRA01000001">
    <property type="protein sequence ID" value="PQA59059.1"/>
    <property type="molecule type" value="Genomic_DNA"/>
</dbReference>